<dbReference type="EMBL" id="SNSC02000005">
    <property type="protein sequence ID" value="TID24205.1"/>
    <property type="molecule type" value="Genomic_DNA"/>
</dbReference>
<feature type="domain" description="DUF2470" evidence="2">
    <location>
        <begin position="11"/>
        <end position="83"/>
    </location>
</feature>
<comment type="caution">
    <text evidence="3">The sequence shown here is derived from an EMBL/GenBank/DDBJ whole genome shotgun (WGS) entry which is preliminary data.</text>
</comment>
<keyword evidence="1" id="KW-1133">Transmembrane helix</keyword>
<keyword evidence="4" id="KW-1185">Reference proteome</keyword>
<dbReference type="OrthoDB" id="5553410at2759"/>
<proteinExistence type="predicted"/>
<evidence type="ECO:0000313" key="4">
    <source>
        <dbReference type="Proteomes" id="UP000298493"/>
    </source>
</evidence>
<organism evidence="3 4">
    <name type="scientific">Venturia nashicola</name>
    <dbReference type="NCBI Taxonomy" id="86259"/>
    <lineage>
        <taxon>Eukaryota</taxon>
        <taxon>Fungi</taxon>
        <taxon>Dikarya</taxon>
        <taxon>Ascomycota</taxon>
        <taxon>Pezizomycotina</taxon>
        <taxon>Dothideomycetes</taxon>
        <taxon>Pleosporomycetidae</taxon>
        <taxon>Venturiales</taxon>
        <taxon>Venturiaceae</taxon>
        <taxon>Venturia</taxon>
    </lineage>
</organism>
<feature type="transmembrane region" description="Helical" evidence="1">
    <location>
        <begin position="138"/>
        <end position="159"/>
    </location>
</feature>
<dbReference type="Pfam" id="PF10615">
    <property type="entry name" value="DUF2470"/>
    <property type="match status" value="1"/>
</dbReference>
<feature type="transmembrane region" description="Helical" evidence="1">
    <location>
        <begin position="106"/>
        <end position="122"/>
    </location>
</feature>
<dbReference type="PANTHER" id="PTHR37783">
    <property type="entry name" value="MEMBRANE PROTEIN, PUTATIVE (AFU_ORTHOLOGUE AFUA_1G04315)-RELATED"/>
    <property type="match status" value="1"/>
</dbReference>
<dbReference type="Proteomes" id="UP000298493">
    <property type="component" value="Unassembled WGS sequence"/>
</dbReference>
<dbReference type="Gene3D" id="3.20.180.10">
    <property type="entry name" value="PNP-oxidase-like"/>
    <property type="match status" value="1"/>
</dbReference>
<evidence type="ECO:0000313" key="3">
    <source>
        <dbReference type="EMBL" id="TID24205.1"/>
    </source>
</evidence>
<evidence type="ECO:0000256" key="1">
    <source>
        <dbReference type="SAM" id="Phobius"/>
    </source>
</evidence>
<name>A0A4Z1P7F1_9PEZI</name>
<dbReference type="PANTHER" id="PTHR37783:SF1">
    <property type="entry name" value="MEMBRANE PROTEIN, PUTATIVE (AFU_ORTHOLOGUE AFUA_1G04315)-RELATED"/>
    <property type="match status" value="1"/>
</dbReference>
<sequence>MAPPTDDAMRTRIITHMNNDHSDSVIRYAEHYGNASRFTSRNAKVEDMSLDKLVLSAGGRTISIPLDPPLKSFSEARERVVKMDQDCIEALGRDSITIKEYRAPKGFEAIVFATCFSTYILLSRPEHVAFVFQKLPEFAAFVLKIRLLVLFPMLAIHVFEASLMVRKLQRHSVPLFSKLWWAWTTSCFIEGVGSFRRTSAIVNEKKQKQQKH</sequence>
<gene>
    <name evidence="3" type="ORF">E6O75_ATG02570</name>
</gene>
<dbReference type="InterPro" id="IPR019595">
    <property type="entry name" value="DUF2470"/>
</dbReference>
<reference evidence="3 4" key="1">
    <citation type="submission" date="2019-04" db="EMBL/GenBank/DDBJ databases">
        <title>High contiguity whole genome sequence and gene annotation resource for two Venturia nashicola isolates.</title>
        <authorList>
            <person name="Prokchorchik M."/>
            <person name="Won K."/>
            <person name="Lee Y."/>
            <person name="Choi E.D."/>
            <person name="Segonzac C."/>
            <person name="Sohn K.H."/>
        </authorList>
    </citation>
    <scope>NUCLEOTIDE SEQUENCE [LARGE SCALE GENOMIC DNA]</scope>
    <source>
        <strain evidence="3 4">PRI2</strain>
    </source>
</reference>
<dbReference type="InterPro" id="IPR037119">
    <property type="entry name" value="Haem_oxidase_HugZ-like_sf"/>
</dbReference>
<accession>A0A4Z1P7F1</accession>
<evidence type="ECO:0000259" key="2">
    <source>
        <dbReference type="Pfam" id="PF10615"/>
    </source>
</evidence>
<protein>
    <submittedName>
        <fullName evidence="3">Integral membrane</fullName>
    </submittedName>
</protein>
<keyword evidence="1" id="KW-0812">Transmembrane</keyword>
<keyword evidence="1" id="KW-0472">Membrane</keyword>
<dbReference type="AlphaFoldDB" id="A0A4Z1P7F1"/>